<dbReference type="Pfam" id="PF00899">
    <property type="entry name" value="ThiF"/>
    <property type="match status" value="1"/>
</dbReference>
<dbReference type="GO" id="GO:0008641">
    <property type="term" value="F:ubiquitin-like modifier activating enzyme activity"/>
    <property type="evidence" value="ECO:0007669"/>
    <property type="project" value="InterPro"/>
</dbReference>
<organism evidence="2">
    <name type="scientific">Thermococcus litoralis</name>
    <dbReference type="NCBI Taxonomy" id="2265"/>
    <lineage>
        <taxon>Archaea</taxon>
        <taxon>Methanobacteriati</taxon>
        <taxon>Methanobacteriota</taxon>
        <taxon>Thermococci</taxon>
        <taxon>Thermococcales</taxon>
        <taxon>Thermococcaceae</taxon>
        <taxon>Thermococcus</taxon>
    </lineage>
</organism>
<protein>
    <submittedName>
        <fullName evidence="2">HesA/MoeB/ThiF family protein</fullName>
    </submittedName>
</protein>
<reference evidence="2" key="1">
    <citation type="journal article" date="2020" name="mSystems">
        <title>Genome- and Community-Level Interaction Insights into Carbon Utilization and Element Cycling Functions of Hydrothermarchaeota in Hydrothermal Sediment.</title>
        <authorList>
            <person name="Zhou Z."/>
            <person name="Liu Y."/>
            <person name="Xu W."/>
            <person name="Pan J."/>
            <person name="Luo Z.H."/>
            <person name="Li M."/>
        </authorList>
    </citation>
    <scope>NUCLEOTIDE SEQUENCE [LARGE SCALE GENOMIC DNA]</scope>
    <source>
        <strain evidence="2">HyVt-93</strain>
    </source>
</reference>
<dbReference type="Proteomes" id="UP000886217">
    <property type="component" value="Unassembled WGS sequence"/>
</dbReference>
<dbReference type="InterPro" id="IPR000594">
    <property type="entry name" value="ThiF_NAD_FAD-bd"/>
</dbReference>
<dbReference type="PANTHER" id="PTHR10953">
    <property type="entry name" value="UBIQUITIN-ACTIVATING ENZYME E1"/>
    <property type="match status" value="1"/>
</dbReference>
<comment type="caution">
    <text evidence="2">The sequence shown here is derived from an EMBL/GenBank/DDBJ whole genome shotgun (WGS) entry which is preliminary data.</text>
</comment>
<dbReference type="SUPFAM" id="SSF69572">
    <property type="entry name" value="Activating enzymes of the ubiquitin-like proteins"/>
    <property type="match status" value="1"/>
</dbReference>
<evidence type="ECO:0000313" key="2">
    <source>
        <dbReference type="EMBL" id="HHH99881.1"/>
    </source>
</evidence>
<dbReference type="InterPro" id="IPR045886">
    <property type="entry name" value="ThiF/MoeB/HesA"/>
</dbReference>
<gene>
    <name evidence="2" type="ORF">ENL40_00115</name>
</gene>
<dbReference type="InterPro" id="IPR035985">
    <property type="entry name" value="Ubiquitin-activating_enz"/>
</dbReference>
<dbReference type="PANTHER" id="PTHR10953:SF102">
    <property type="entry name" value="ADENYLYLTRANSFERASE AND SULFURTRANSFERASE MOCS3"/>
    <property type="match status" value="1"/>
</dbReference>
<name>A0A7C5JVK7_THELI</name>
<accession>A0A7C5JVK7</accession>
<dbReference type="GO" id="GO:0005737">
    <property type="term" value="C:cytoplasm"/>
    <property type="evidence" value="ECO:0007669"/>
    <property type="project" value="TreeGrafter"/>
</dbReference>
<dbReference type="GO" id="GO:0016779">
    <property type="term" value="F:nucleotidyltransferase activity"/>
    <property type="evidence" value="ECO:0007669"/>
    <property type="project" value="TreeGrafter"/>
</dbReference>
<sequence>MMDFSRHFPLIGIEGQRKLSESTVAVVGAGALGSWEVCFLHKLGVGKIIVIDRDFVDESDLPRTVYTEEDVGKPKVEALNEKFGVKGYFEDLNPSTIDLLDEADLIIDGTDNIYTRQVINDYAVKNGKPWIYVGVLSTYGNIMPIIPGKTACFRCFMPKLPSRPMPTCTIAGIMSYVPPLAASIAVGLAAKILLGEEIKSELIFFDTKTLDFERVEVPRREDCPACVRREFTFLEKRIKIERLCDGSIQITPPEKMDVNFEELGRQLEKLGIEYLKTSQFIQFEDEDYEILIFKSGRMVVRGAEEEREAKNLFARYLGG</sequence>
<proteinExistence type="predicted"/>
<dbReference type="CDD" id="cd00757">
    <property type="entry name" value="ThiF_MoeB_HesA_family"/>
    <property type="match status" value="1"/>
</dbReference>
<dbReference type="Gene3D" id="3.40.50.720">
    <property type="entry name" value="NAD(P)-binding Rossmann-like Domain"/>
    <property type="match status" value="1"/>
</dbReference>
<dbReference type="GO" id="GO:0004792">
    <property type="term" value="F:thiosulfate-cyanide sulfurtransferase activity"/>
    <property type="evidence" value="ECO:0007669"/>
    <property type="project" value="TreeGrafter"/>
</dbReference>
<dbReference type="AlphaFoldDB" id="A0A7C5JVK7"/>
<dbReference type="EMBL" id="DRTU01000006">
    <property type="protein sequence ID" value="HHH99881.1"/>
    <property type="molecule type" value="Genomic_DNA"/>
</dbReference>
<feature type="domain" description="THIF-type NAD/FAD binding fold" evidence="1">
    <location>
        <begin position="7"/>
        <end position="224"/>
    </location>
</feature>
<evidence type="ECO:0000259" key="1">
    <source>
        <dbReference type="Pfam" id="PF00899"/>
    </source>
</evidence>